<keyword evidence="1 4" id="KW-0436">Ligase</keyword>
<dbReference type="PANTHER" id="PTHR43439:SF1">
    <property type="entry name" value="PHENYLACETATE-COENZYME A LIGASE"/>
    <property type="match status" value="1"/>
</dbReference>
<evidence type="ECO:0000259" key="2">
    <source>
        <dbReference type="Pfam" id="PF00501"/>
    </source>
</evidence>
<dbReference type="Gene3D" id="3.30.300.30">
    <property type="match status" value="1"/>
</dbReference>
<dbReference type="PANTHER" id="PTHR43439">
    <property type="entry name" value="PHENYLACETATE-COENZYME A LIGASE"/>
    <property type="match status" value="1"/>
</dbReference>
<dbReference type="Pfam" id="PF00501">
    <property type="entry name" value="AMP-binding"/>
    <property type="match status" value="1"/>
</dbReference>
<dbReference type="SUPFAM" id="SSF56801">
    <property type="entry name" value="Acetyl-CoA synthetase-like"/>
    <property type="match status" value="1"/>
</dbReference>
<comment type="pathway">
    <text evidence="1">Aromatic compound metabolism; phenylacetate degradation.</text>
</comment>
<dbReference type="InterPro" id="IPR000873">
    <property type="entry name" value="AMP-dep_synth/lig_dom"/>
</dbReference>
<dbReference type="InterPro" id="IPR028154">
    <property type="entry name" value="AMP-dep_Lig_C"/>
</dbReference>
<accession>A0ABY2FV52</accession>
<gene>
    <name evidence="4" type="ORF">BCF50_3193</name>
</gene>
<dbReference type="CDD" id="cd05913">
    <property type="entry name" value="PaaK"/>
    <property type="match status" value="1"/>
</dbReference>
<organism evidence="4 5">
    <name type="scientific">Chryseobacterium daecheongense</name>
    <dbReference type="NCBI Taxonomy" id="192389"/>
    <lineage>
        <taxon>Bacteria</taxon>
        <taxon>Pseudomonadati</taxon>
        <taxon>Bacteroidota</taxon>
        <taxon>Flavobacteriia</taxon>
        <taxon>Flavobacteriales</taxon>
        <taxon>Weeksellaceae</taxon>
        <taxon>Chryseobacterium group</taxon>
        <taxon>Chryseobacterium</taxon>
    </lineage>
</organism>
<dbReference type="PIRSF" id="PIRSF006444">
    <property type="entry name" value="PaaK"/>
    <property type="match status" value="1"/>
</dbReference>
<name>A0ABY2FV52_9FLAO</name>
<dbReference type="Pfam" id="PF14535">
    <property type="entry name" value="AMP-binding_C_2"/>
    <property type="match status" value="1"/>
</dbReference>
<dbReference type="InterPro" id="IPR045851">
    <property type="entry name" value="AMP-bd_C_sf"/>
</dbReference>
<dbReference type="InterPro" id="IPR011880">
    <property type="entry name" value="PA_CoA_ligase"/>
</dbReference>
<feature type="domain" description="AMP-dependent ligase C-terminal" evidence="3">
    <location>
        <begin position="337"/>
        <end position="441"/>
    </location>
</feature>
<dbReference type="InterPro" id="IPR042099">
    <property type="entry name" value="ANL_N_sf"/>
</dbReference>
<dbReference type="Gene3D" id="3.40.50.12780">
    <property type="entry name" value="N-terminal domain of ligase-like"/>
    <property type="match status" value="1"/>
</dbReference>
<evidence type="ECO:0000313" key="5">
    <source>
        <dbReference type="Proteomes" id="UP000295709"/>
    </source>
</evidence>
<comment type="caution">
    <text evidence="4">The sequence shown here is derived from an EMBL/GenBank/DDBJ whole genome shotgun (WGS) entry which is preliminary data.</text>
</comment>
<feature type="domain" description="AMP-dependent synthetase/ligase" evidence="2">
    <location>
        <begin position="87"/>
        <end position="289"/>
    </location>
</feature>
<proteinExistence type="inferred from homology"/>
<dbReference type="GO" id="GO:0016874">
    <property type="term" value="F:ligase activity"/>
    <property type="evidence" value="ECO:0007669"/>
    <property type="project" value="UniProtKB-KW"/>
</dbReference>
<dbReference type="Proteomes" id="UP000295709">
    <property type="component" value="Unassembled WGS sequence"/>
</dbReference>
<keyword evidence="1" id="KW-0547">Nucleotide-binding</keyword>
<comment type="catalytic activity">
    <reaction evidence="1">
        <text>2-phenylacetate + ATP + CoA = phenylacetyl-CoA + AMP + diphosphate</text>
        <dbReference type="Rhea" id="RHEA:20956"/>
        <dbReference type="ChEBI" id="CHEBI:18401"/>
        <dbReference type="ChEBI" id="CHEBI:30616"/>
        <dbReference type="ChEBI" id="CHEBI:33019"/>
        <dbReference type="ChEBI" id="CHEBI:57287"/>
        <dbReference type="ChEBI" id="CHEBI:57390"/>
        <dbReference type="ChEBI" id="CHEBI:456215"/>
        <dbReference type="EC" id="6.2.1.30"/>
    </reaction>
</comment>
<dbReference type="EMBL" id="SOQW01000003">
    <property type="protein sequence ID" value="TDX92051.1"/>
    <property type="molecule type" value="Genomic_DNA"/>
</dbReference>
<evidence type="ECO:0000256" key="1">
    <source>
        <dbReference type="PIRNR" id="PIRNR006444"/>
    </source>
</evidence>
<evidence type="ECO:0000313" key="4">
    <source>
        <dbReference type="EMBL" id="TDX92051.1"/>
    </source>
</evidence>
<dbReference type="EC" id="6.2.1.30" evidence="1"/>
<comment type="similarity">
    <text evidence="1">Belongs to the phenylacetyl-CoA ligase family.</text>
</comment>
<sequence>MLVSFMDFSVEYLKLDQLRQLQSERLANLVGYLEARSEFYRGKLNELGISSQDIRTIEDITKLPITYKQDLRDNYPFGLCTVPKNELQRIHCSSGTTGKPTVVGYTKEDVDLFSEVVARSLNAGGAKPGMQLHNAYGYGIFTGGLGLHYGAEKLGMSVLPISGGMTARQVDLILDFKPEVICCSPSYALTIADEFAKRGITAEEISLQYAVLGSEPWTEIIRGHIEEKLGVHATNIYGLSEIIGPGVSMEDFEEKGGAYIWEDHFYPEILDPVTKQPVPFGEEGVLVITTLTKKAMPLLRYWTNDITSLYYDQNAKRTMVKMKPIVGRADDMLIVRGVNVYPSQIEEAFSHVKGVVPNYYLTPIEKEQMCVALDIDVEIDDELVKAQQLVINTDDYLNFVGSFGKNIENEIKKRVGITTTVKIHAQDSLPKCEGGKINRILKK</sequence>
<dbReference type="InterPro" id="IPR051414">
    <property type="entry name" value="Adenylate-forming_Reductase"/>
</dbReference>
<evidence type="ECO:0000259" key="3">
    <source>
        <dbReference type="Pfam" id="PF14535"/>
    </source>
</evidence>
<reference evidence="4 5" key="1">
    <citation type="submission" date="2019-03" db="EMBL/GenBank/DDBJ databases">
        <title>Genomic Encyclopedia of Archaeal and Bacterial Type Strains, Phase II (KMG-II): from individual species to whole genera.</title>
        <authorList>
            <person name="Goeker M."/>
        </authorList>
    </citation>
    <scope>NUCLEOTIDE SEQUENCE [LARGE SCALE GENOMIC DNA]</scope>
    <source>
        <strain evidence="4 5">DSM 15235</strain>
    </source>
</reference>
<comment type="function">
    <text evidence="1">Catalyzes the activation of phenylacetic acid (PA) to phenylacetyl-CoA (PA-CoA).</text>
</comment>
<protein>
    <recommendedName>
        <fullName evidence="1">Phenylacetate-coenzyme A ligase</fullName>
        <ecNumber evidence="1">6.2.1.30</ecNumber>
    </recommendedName>
    <alternativeName>
        <fullName evidence="1">Phenylacetyl-CoA ligase</fullName>
    </alternativeName>
</protein>
<keyword evidence="5" id="KW-1185">Reference proteome</keyword>